<feature type="domain" description="Acyl-CoA dehydrogenase/oxidase N-terminal" evidence="7">
    <location>
        <begin position="12"/>
        <end position="110"/>
    </location>
</feature>
<comment type="cofactor">
    <cofactor evidence="1">
        <name>FAD</name>
        <dbReference type="ChEBI" id="CHEBI:57692"/>
    </cofactor>
</comment>
<evidence type="ECO:0000313" key="9">
    <source>
        <dbReference type="Proteomes" id="UP001595923"/>
    </source>
</evidence>
<dbReference type="SUPFAM" id="SSF56645">
    <property type="entry name" value="Acyl-CoA dehydrogenase NM domain-like"/>
    <property type="match status" value="1"/>
</dbReference>
<dbReference type="InterPro" id="IPR009075">
    <property type="entry name" value="AcylCo_DH/oxidase_C"/>
</dbReference>
<dbReference type="InterPro" id="IPR036250">
    <property type="entry name" value="AcylCo_DH-like_C"/>
</dbReference>
<keyword evidence="4" id="KW-0274">FAD</keyword>
<dbReference type="InterPro" id="IPR037069">
    <property type="entry name" value="AcylCoA_DH/ox_N_sf"/>
</dbReference>
<dbReference type="Pfam" id="PF00441">
    <property type="entry name" value="Acyl-CoA_dh_1"/>
    <property type="match status" value="1"/>
</dbReference>
<accession>A0ABV9DRG6</accession>
<proteinExistence type="inferred from homology"/>
<evidence type="ECO:0000256" key="5">
    <source>
        <dbReference type="ARBA" id="ARBA00023002"/>
    </source>
</evidence>
<evidence type="ECO:0000259" key="6">
    <source>
        <dbReference type="Pfam" id="PF00441"/>
    </source>
</evidence>
<evidence type="ECO:0000259" key="7">
    <source>
        <dbReference type="Pfam" id="PF02771"/>
    </source>
</evidence>
<keyword evidence="3" id="KW-0285">Flavoprotein</keyword>
<dbReference type="SUPFAM" id="SSF47203">
    <property type="entry name" value="Acyl-CoA dehydrogenase C-terminal domain-like"/>
    <property type="match status" value="1"/>
</dbReference>
<feature type="domain" description="Acyl-CoA dehydrogenase/oxidase C-terminal" evidence="6">
    <location>
        <begin position="223"/>
        <end position="363"/>
    </location>
</feature>
<name>A0ABV9DRG6_9ACTN</name>
<comment type="caution">
    <text evidence="8">The sequence shown here is derived from an EMBL/GenBank/DDBJ whole genome shotgun (WGS) entry which is preliminary data.</text>
</comment>
<dbReference type="PANTHER" id="PTHR43884:SF20">
    <property type="entry name" value="ACYL-COA DEHYDROGENASE FADE28"/>
    <property type="match status" value="1"/>
</dbReference>
<dbReference type="Pfam" id="PF02771">
    <property type="entry name" value="Acyl-CoA_dh_N"/>
    <property type="match status" value="1"/>
</dbReference>
<evidence type="ECO:0000313" key="8">
    <source>
        <dbReference type="EMBL" id="MFC4560663.1"/>
    </source>
</evidence>
<dbReference type="EC" id="1.-.-.-" evidence="8"/>
<keyword evidence="5 8" id="KW-0560">Oxidoreductase</keyword>
<dbReference type="Gene3D" id="1.20.140.10">
    <property type="entry name" value="Butyryl-CoA Dehydrogenase, subunit A, domain 3"/>
    <property type="match status" value="1"/>
</dbReference>
<dbReference type="GO" id="GO:0016491">
    <property type="term" value="F:oxidoreductase activity"/>
    <property type="evidence" value="ECO:0007669"/>
    <property type="project" value="UniProtKB-KW"/>
</dbReference>
<dbReference type="PANTHER" id="PTHR43884">
    <property type="entry name" value="ACYL-COA DEHYDROGENASE"/>
    <property type="match status" value="1"/>
</dbReference>
<keyword evidence="9" id="KW-1185">Reference proteome</keyword>
<evidence type="ECO:0000256" key="2">
    <source>
        <dbReference type="ARBA" id="ARBA00009347"/>
    </source>
</evidence>
<reference evidence="9" key="1">
    <citation type="journal article" date="2019" name="Int. J. Syst. Evol. Microbiol.">
        <title>The Global Catalogue of Microorganisms (GCM) 10K type strain sequencing project: providing services to taxonomists for standard genome sequencing and annotation.</title>
        <authorList>
            <consortium name="The Broad Institute Genomics Platform"/>
            <consortium name="The Broad Institute Genome Sequencing Center for Infectious Disease"/>
            <person name="Wu L."/>
            <person name="Ma J."/>
        </authorList>
    </citation>
    <scope>NUCLEOTIDE SEQUENCE [LARGE SCALE GENOMIC DNA]</scope>
    <source>
        <strain evidence="9">XZYJ18</strain>
    </source>
</reference>
<dbReference type="InterPro" id="IPR009100">
    <property type="entry name" value="AcylCoA_DH/oxidase_NM_dom_sf"/>
</dbReference>
<evidence type="ECO:0000256" key="4">
    <source>
        <dbReference type="ARBA" id="ARBA00022827"/>
    </source>
</evidence>
<evidence type="ECO:0000256" key="1">
    <source>
        <dbReference type="ARBA" id="ARBA00001974"/>
    </source>
</evidence>
<protein>
    <submittedName>
        <fullName evidence="8">Acyl-CoA dehydrogenase family protein</fullName>
        <ecNumber evidence="8">1.-.-.-</ecNumber>
    </submittedName>
</protein>
<comment type="similarity">
    <text evidence="2">Belongs to the acyl-CoA dehydrogenase family.</text>
</comment>
<dbReference type="InterPro" id="IPR013786">
    <property type="entry name" value="AcylCoA_DH/ox_N"/>
</dbReference>
<dbReference type="Proteomes" id="UP001595923">
    <property type="component" value="Unassembled WGS sequence"/>
</dbReference>
<dbReference type="EMBL" id="JBHSFQ010000002">
    <property type="protein sequence ID" value="MFC4560663.1"/>
    <property type="molecule type" value="Genomic_DNA"/>
</dbReference>
<organism evidence="8 9">
    <name type="scientific">Nocardiopsis mangrovi</name>
    <dbReference type="NCBI Taxonomy" id="1179818"/>
    <lineage>
        <taxon>Bacteria</taxon>
        <taxon>Bacillati</taxon>
        <taxon>Actinomycetota</taxon>
        <taxon>Actinomycetes</taxon>
        <taxon>Streptosporangiales</taxon>
        <taxon>Nocardiopsidaceae</taxon>
        <taxon>Nocardiopsis</taxon>
    </lineage>
</organism>
<evidence type="ECO:0000256" key="3">
    <source>
        <dbReference type="ARBA" id="ARBA00022630"/>
    </source>
</evidence>
<gene>
    <name evidence="8" type="ORF">ACFO4E_02205</name>
</gene>
<sequence length="372" mass="37541">MSETVPDLLYSEVEEELRASVRALLSDKSPASAVLARVETGQVTDLALWKDLADLGCAALPVPEELGGAGAGLREAAVVAEELGRAVAPVPFLGSAVLATAALLAAGEPAAAPLSALVSGEATATVAVPLGTWPDAVFPATVRESAGALTGTVAGVADALTADLLVVPAVGADGPGLYLVDAAAAVRSPVMSLDLTRPLADIALDSVPARLLASGGRAADALRSALVTGAALLAAEQLGVAEWALHTTVDYLKTRHQFGRPVGSFQALKHRLADLWVAVSQARAVVRNAVGAAEGGGPEAELGAALAQAFVSGVAVRATEEAVQLHGGIGFTWEHPAHLYLKRAKSDAIALGTADRHRLALARLAGLPVAAV</sequence>
<dbReference type="CDD" id="cd00567">
    <property type="entry name" value="ACAD"/>
    <property type="match status" value="1"/>
</dbReference>
<dbReference type="RefSeq" id="WP_378571013.1">
    <property type="nucleotide sequence ID" value="NZ_JBHSFQ010000002.1"/>
</dbReference>
<dbReference type="Gene3D" id="1.10.540.10">
    <property type="entry name" value="Acyl-CoA dehydrogenase/oxidase, N-terminal domain"/>
    <property type="match status" value="1"/>
</dbReference>